<feature type="compositionally biased region" description="Pro residues" evidence="4">
    <location>
        <begin position="645"/>
        <end position="654"/>
    </location>
</feature>
<proteinExistence type="inferred from homology"/>
<feature type="domain" description="Transglutaminase-like" evidence="5">
    <location>
        <begin position="178"/>
        <end position="233"/>
    </location>
</feature>
<dbReference type="GO" id="GO:0046872">
    <property type="term" value="F:metal ion binding"/>
    <property type="evidence" value="ECO:0007669"/>
    <property type="project" value="UniProtKB-KW"/>
</dbReference>
<sequence>MDDEALARLLQEEELRAAQALQQQMQLQGGVGPGTDGTGTFQARLRSMMETALRCEDPALQERARAVMPLARLRAAAAEAAELSSRLGGDVSGAPAAEDVLAQQLLGWFKSDFFSWVDTLPCPRCGSGGTRADGSLAQPLPEDLAHGAQRVELHRCGQPGCGGAVRFPRYNNPGKLLEPGCRRGRCGEWANAFLLCCRAAGLTARYVSDWSDHVWTEYYSHRQRRWIHLDSCEAAYDKPLLYEAGWGKPHSYVVAAGAWGAADVTARYTAKWRREVRARRTLVPERWLARQLGDMTAGRRAGWPGPKRLVWLGRDAEERVELLRQRLGLPASRPQQAQQQALPGRQTGSLEWRQQRGETGASASTSAAPAPAREPTSYRLAADVPGSQLPPVFGLAGRLAGGACAAAGHNGAVEVVEKLFDGRASTKWLDFGGGGVGGSSWVEYRIPLDRPAVVVTGYELVPANDCPERDPAAWRLEGVVQADFDAGRPEQWRVLDSRVGVRFPGRHMPMAFHVAQGAAPPCRRLRLHIDATAEPPAANSVQLSCLNLYGQDLAAAAEGPLERLRAAGAGGASGVEPAAAALAVRLLENVCREPQEVKFRKIRCAKLGAILSCTPLADVLLRHCRFRPLLQPAEPAAGVAAQPRQQPPGPPPPAGEDVFLVLAADPSGQDLARAAEALAVLRSLAQQQ</sequence>
<dbReference type="EMBL" id="JAEHOC010000063">
    <property type="protein sequence ID" value="KAG2424614.1"/>
    <property type="molecule type" value="Genomic_DNA"/>
</dbReference>
<protein>
    <recommendedName>
        <fullName evidence="5">Transglutaminase-like domain-containing protein</fullName>
    </recommendedName>
</protein>
<comment type="similarity">
    <text evidence="1">Belongs to the transglutaminase-like superfamily. PNGase family.</text>
</comment>
<dbReference type="InterPro" id="IPR050883">
    <property type="entry name" value="PNGase"/>
</dbReference>
<dbReference type="Pfam" id="PF01841">
    <property type="entry name" value="Transglut_core"/>
    <property type="match status" value="1"/>
</dbReference>
<evidence type="ECO:0000256" key="2">
    <source>
        <dbReference type="ARBA" id="ARBA00022723"/>
    </source>
</evidence>
<organism evidence="6 7">
    <name type="scientific">Chlamydomonas incerta</name>
    <dbReference type="NCBI Taxonomy" id="51695"/>
    <lineage>
        <taxon>Eukaryota</taxon>
        <taxon>Viridiplantae</taxon>
        <taxon>Chlorophyta</taxon>
        <taxon>core chlorophytes</taxon>
        <taxon>Chlorophyceae</taxon>
        <taxon>CS clade</taxon>
        <taxon>Chlamydomonadales</taxon>
        <taxon>Chlamydomonadaceae</taxon>
        <taxon>Chlamydomonas</taxon>
    </lineage>
</organism>
<evidence type="ECO:0000259" key="5">
    <source>
        <dbReference type="SMART" id="SM00460"/>
    </source>
</evidence>
<dbReference type="PANTHER" id="PTHR12143:SF19">
    <property type="entry name" value="PEPTIDE-N(4)-(N-ACETYL-BETA-GLUCOSAMINYL)ASPARAGINE AMIDASE"/>
    <property type="match status" value="1"/>
</dbReference>
<name>A0A835SCV2_CHLIN</name>
<dbReference type="GO" id="GO:0006516">
    <property type="term" value="P:glycoprotein catabolic process"/>
    <property type="evidence" value="ECO:0007669"/>
    <property type="project" value="TreeGrafter"/>
</dbReference>
<dbReference type="GO" id="GO:0005829">
    <property type="term" value="C:cytosol"/>
    <property type="evidence" value="ECO:0007669"/>
    <property type="project" value="TreeGrafter"/>
</dbReference>
<dbReference type="InterPro" id="IPR002931">
    <property type="entry name" value="Transglutaminase-like"/>
</dbReference>
<gene>
    <name evidence="6" type="ORF">HXX76_014339</name>
</gene>
<dbReference type="Gene3D" id="2.20.25.10">
    <property type="match status" value="1"/>
</dbReference>
<dbReference type="AlphaFoldDB" id="A0A835SCV2"/>
<keyword evidence="7" id="KW-1185">Reference proteome</keyword>
<dbReference type="Gene3D" id="3.10.620.30">
    <property type="match status" value="2"/>
</dbReference>
<evidence type="ECO:0000256" key="1">
    <source>
        <dbReference type="ARBA" id="ARBA00009390"/>
    </source>
</evidence>
<feature type="compositionally biased region" description="Low complexity" evidence="4">
    <location>
        <begin position="357"/>
        <end position="376"/>
    </location>
</feature>
<evidence type="ECO:0000313" key="6">
    <source>
        <dbReference type="EMBL" id="KAG2424614.1"/>
    </source>
</evidence>
<comment type="caution">
    <text evidence="6">The sequence shown here is derived from an EMBL/GenBank/DDBJ whole genome shotgun (WGS) entry which is preliminary data.</text>
</comment>
<dbReference type="Proteomes" id="UP000650467">
    <property type="component" value="Unassembled WGS sequence"/>
</dbReference>
<dbReference type="GO" id="GO:0005634">
    <property type="term" value="C:nucleus"/>
    <property type="evidence" value="ECO:0007669"/>
    <property type="project" value="TreeGrafter"/>
</dbReference>
<dbReference type="PANTHER" id="PTHR12143">
    <property type="entry name" value="PEPTIDE N-GLYCANASE PNGASE -RELATED"/>
    <property type="match status" value="1"/>
</dbReference>
<evidence type="ECO:0000313" key="7">
    <source>
        <dbReference type="Proteomes" id="UP000650467"/>
    </source>
</evidence>
<keyword evidence="3" id="KW-0862">Zinc</keyword>
<dbReference type="InterPro" id="IPR038765">
    <property type="entry name" value="Papain-like_cys_pep_sf"/>
</dbReference>
<dbReference type="GO" id="GO:0000224">
    <property type="term" value="F:peptide-N4-(N-acetyl-beta-glucosaminyl)asparagine amidase activity"/>
    <property type="evidence" value="ECO:0007669"/>
    <property type="project" value="TreeGrafter"/>
</dbReference>
<feature type="region of interest" description="Disordered" evidence="4">
    <location>
        <begin position="353"/>
        <end position="376"/>
    </location>
</feature>
<dbReference type="OrthoDB" id="409136at2759"/>
<keyword evidence="2" id="KW-0479">Metal-binding</keyword>
<evidence type="ECO:0000256" key="3">
    <source>
        <dbReference type="ARBA" id="ARBA00022833"/>
    </source>
</evidence>
<accession>A0A835SCV2</accession>
<reference evidence="6" key="1">
    <citation type="journal article" date="2020" name="bioRxiv">
        <title>Comparative genomics of Chlamydomonas.</title>
        <authorList>
            <person name="Craig R.J."/>
            <person name="Hasan A.R."/>
            <person name="Ness R.W."/>
            <person name="Keightley P.D."/>
        </authorList>
    </citation>
    <scope>NUCLEOTIDE SEQUENCE</scope>
    <source>
        <strain evidence="6">SAG 7.73</strain>
    </source>
</reference>
<dbReference type="SUPFAM" id="SSF54001">
    <property type="entry name" value="Cysteine proteinases"/>
    <property type="match status" value="1"/>
</dbReference>
<evidence type="ECO:0000256" key="4">
    <source>
        <dbReference type="SAM" id="MobiDB-lite"/>
    </source>
</evidence>
<feature type="region of interest" description="Disordered" evidence="4">
    <location>
        <begin position="636"/>
        <end position="658"/>
    </location>
</feature>
<dbReference type="SMART" id="SM00460">
    <property type="entry name" value="TGc"/>
    <property type="match status" value="1"/>
</dbReference>